<feature type="region of interest" description="Disordered" evidence="1">
    <location>
        <begin position="8"/>
        <end position="42"/>
    </location>
</feature>
<evidence type="ECO:0000313" key="4">
    <source>
        <dbReference type="Proteomes" id="UP000710815"/>
    </source>
</evidence>
<dbReference type="EMBL" id="JAFEJT020000056">
    <property type="protein sequence ID" value="MCH9276800.1"/>
    <property type="molecule type" value="Genomic_DNA"/>
</dbReference>
<reference evidence="3 4" key="2">
    <citation type="journal article" date="2021" name="Syst. Appl. Microbiol.">
        <title>Phylogenetic classification of ten novel species belonging to the genus Bifidobacterium comprising B. phasiani sp. nov., B. pongonis sp. nov., B. saguinibicoloris sp. nov., B. colobi sp. nov., B. simiiventris sp. nov., B. santillanense sp. nov., B. miconis sp. nov., B. amazonense sp. nov., B. pluvialisilvae sp. nov., and B. miconisargentati sp. nov.</title>
        <authorList>
            <person name="Lugli G.A."/>
            <person name="Calvete-Torre I."/>
            <person name="Alessandri G."/>
            <person name="Milani C."/>
            <person name="Turroni F."/>
            <person name="Laiolo P."/>
            <person name="Ossiprandi M.C."/>
            <person name="Margolles A."/>
            <person name="Ruiz L."/>
            <person name="Ventura M."/>
        </authorList>
    </citation>
    <scope>NUCLEOTIDE SEQUENCE [LARGE SCALE GENOMIC DNA]</scope>
    <source>
        <strain evidence="3 4">MA1</strain>
    </source>
</reference>
<dbReference type="RefSeq" id="WP_241514587.1">
    <property type="nucleotide sequence ID" value="NZ_JAFEJT020000056.1"/>
</dbReference>
<feature type="domain" description="Flavodoxin-like" evidence="2">
    <location>
        <begin position="47"/>
        <end position="200"/>
    </location>
</feature>
<proteinExistence type="predicted"/>
<accession>A0ABS9VYA7</accession>
<sequence>MGLIAALAGCGGTTSGPSATGTTSGSGKESSSRQSDSATRPAADGKALIAYFSQTGNTKTVADIIAQQTGADEFRIEPATPYSDDYDTLLEVAQQEKQDDARPAIADTIDNLDDYDVIYLGTPIWWYEEPMIIRTFLDDYDLAGKTVAPFCTSGGSSCDRFVDSLTEREPDVTILDPLQVNGSSAADSADDVTAWLRDNRLI</sequence>
<gene>
    <name evidence="3" type="ORF">JS533_011030</name>
</gene>
<dbReference type="PROSITE" id="PS50902">
    <property type="entry name" value="FLAVODOXIN_LIKE"/>
    <property type="match status" value="1"/>
</dbReference>
<dbReference type="Proteomes" id="UP000710815">
    <property type="component" value="Unassembled WGS sequence"/>
</dbReference>
<protein>
    <submittedName>
        <fullName evidence="3">NAD(P)H-dependent oxidoreductase</fullName>
    </submittedName>
</protein>
<organism evidence="3 4">
    <name type="scientific">Bifidobacterium amazonense</name>
    <dbReference type="NCBI Taxonomy" id="2809027"/>
    <lineage>
        <taxon>Bacteria</taxon>
        <taxon>Bacillati</taxon>
        <taxon>Actinomycetota</taxon>
        <taxon>Actinomycetes</taxon>
        <taxon>Bifidobacteriales</taxon>
        <taxon>Bifidobacteriaceae</taxon>
        <taxon>Bifidobacterium</taxon>
    </lineage>
</organism>
<evidence type="ECO:0000259" key="2">
    <source>
        <dbReference type="PROSITE" id="PS50902"/>
    </source>
</evidence>
<dbReference type="PANTHER" id="PTHR39201">
    <property type="entry name" value="EXPORTED PROTEIN-RELATED"/>
    <property type="match status" value="1"/>
</dbReference>
<evidence type="ECO:0000313" key="3">
    <source>
        <dbReference type="EMBL" id="MCH9276800.1"/>
    </source>
</evidence>
<comment type="caution">
    <text evidence="3">The sequence shown here is derived from an EMBL/GenBank/DDBJ whole genome shotgun (WGS) entry which is preliminary data.</text>
</comment>
<evidence type="ECO:0000256" key="1">
    <source>
        <dbReference type="SAM" id="MobiDB-lite"/>
    </source>
</evidence>
<dbReference type="SUPFAM" id="SSF52218">
    <property type="entry name" value="Flavoproteins"/>
    <property type="match status" value="1"/>
</dbReference>
<keyword evidence="4" id="KW-1185">Reference proteome</keyword>
<dbReference type="Pfam" id="PF12682">
    <property type="entry name" value="Flavodoxin_4"/>
    <property type="match status" value="1"/>
</dbReference>
<dbReference type="PANTHER" id="PTHR39201:SF1">
    <property type="entry name" value="FLAVODOXIN-LIKE DOMAIN-CONTAINING PROTEIN"/>
    <property type="match status" value="1"/>
</dbReference>
<reference evidence="3 4" key="1">
    <citation type="journal article" date="2021" name="Environ. Microbiol.">
        <title>Genetic insights into the dark matter of the mammalian gut microbiota through targeted genome reconstruction.</title>
        <authorList>
            <person name="Lugli G.A."/>
            <person name="Alessandri G."/>
            <person name="Milani C."/>
            <person name="Viappiani A."/>
            <person name="Fontana F."/>
            <person name="Tarracchini C."/>
            <person name="Mancabelli L."/>
            <person name="Argentini C."/>
            <person name="Ruiz L."/>
            <person name="Margolles A."/>
            <person name="van Sinderen D."/>
            <person name="Turroni F."/>
            <person name="Ventura M."/>
        </authorList>
    </citation>
    <scope>NUCLEOTIDE SEQUENCE [LARGE SCALE GENOMIC DNA]</scope>
    <source>
        <strain evidence="3 4">MA1</strain>
    </source>
</reference>
<name>A0ABS9VYA7_9BIFI</name>
<dbReference type="Gene3D" id="3.40.50.360">
    <property type="match status" value="1"/>
</dbReference>
<dbReference type="InterPro" id="IPR029039">
    <property type="entry name" value="Flavoprotein-like_sf"/>
</dbReference>
<dbReference type="InterPro" id="IPR008254">
    <property type="entry name" value="Flavodoxin/NO_synth"/>
</dbReference>
<feature type="compositionally biased region" description="Low complexity" evidence="1">
    <location>
        <begin position="15"/>
        <end position="37"/>
    </location>
</feature>